<dbReference type="EMBL" id="ABJB010592349">
    <property type="status" value="NOT_ANNOTATED_CDS"/>
    <property type="molecule type" value="Genomic_DNA"/>
</dbReference>
<dbReference type="Gene3D" id="1.20.140.100">
    <property type="entry name" value="Dynein heavy chain, N-terminal domain 2"/>
    <property type="match status" value="1"/>
</dbReference>
<dbReference type="Gene3D" id="3.20.180.20">
    <property type="entry name" value="Dynein heavy chain, N-terminal domain 2"/>
    <property type="match status" value="1"/>
</dbReference>
<evidence type="ECO:0000313" key="5">
    <source>
        <dbReference type="Proteomes" id="UP000001555"/>
    </source>
</evidence>
<dbReference type="InterPro" id="IPR042222">
    <property type="entry name" value="Dynein_2_N"/>
</dbReference>
<dbReference type="HOGENOM" id="CLU_249471_0_0_1"/>
<sequence>MIRILSPADEHDFWLGRAEAPDCSEAERKRCEAFASLLAPLQQLFSGLSGVSLPDCTDLLESAFGLLEDLWKQELASPPYPQPRMVGLLDSIGLALKKDCLLQLMQDSSERNQRTLVFFKLQSVVITPDNLFSHVFVSTLISSPITSLHCTLRVVFSPLLLGGGQWNTGPKFQTLLGQLQGSLGAMVRQQLGILSPADEHDFWLGRAEAPDCSEAERKRCEAFASLLAPLQQLFSGLSGVSLPDCTDLLESAFGLLEDLWKQELASPPYPQPRMVGLLDSIGNSTLMHLQSLLSETDLWGGKFSDVAEQLRLAAEVCLRWQDVCQKLTSLFWPHFGPHPWKGPPFVPTYLLGFTNRLQQYNPYTDPLWKSALAQHETRKVLLGKLSEYVEDIKRRSKHGTGSEVINVPEVVKNIIDLRHLQAKLTDVVEVTETLLEDVEGCEDLLRTAREMLGEFKDQLTELFDSWSREVQALGRDKALSLDANQAAMELDSRGHPVVNYSPRLVSLIREVRQLRALGYAIPAKIQALCADARKYYRQAKDLQQIAHFYSTVADHMVLSQQPLMLASAQHFTRLIGDRGRISWNDPESLDAHIAQLRGVVEKLSRENRMLRRHHFDICAKVLTLFNMDLLTKQQGWKDALTDIRSVMVKLRDQGFSSENMRPWCAHWDRQLYKALECQYLLCLETLIHHMPEIRVDLTYRSGRLQLRPPMEEVRAKYYQQVKKFLSLPVQFRGVSDDPSHKGLIFSVIADRNSHHFLGVYRRAEELFARVESASDKFEVDILRANMAAKLQNFELDQERFAARWRHLRPGAQMADLTGDAVGKTTGTLKQLRVELDSLLKTKEALLAEVVQLGLAEPDLSVLADIEAELREAEAVWFLYEEFQNQLSELAREEWILIRGKLHKFENFLGDWARKIKEGSEATTVTAALHREIDAHKDLMAVLKYCRGEVFSPQHWGEFFQITGIATAPVEKLLFADILEARTQILDRKHQLKDLNSRAQGEVTIREVLNELDVWGGSARFSLIEHRDSLGNELTIVKEWTEVLGKVGELQCMVQSLKDSAYYQRFSDRAAIWEQRLSFLDQALHGLSQIQRKWLYLEPILGRGALPSESARFQNISDDFRFVMAGIARDDRILLLTNVTGLLATLSGLTDQLARCQRALNQYLELKRSGFPRFYFLGDEDLLEILGQATKPPVIQSHLRKLFAGIHSVQFGHGEHQVVAMVSLDGEVVPLASPVAITAEVEEERFDCVVVNYSPLRAYVDYLISELDSAMVRVLQRSIAADAVGVQDFLQEALGTLSKRPQSAEEVAQLGARFAEILAQRDEVREEERFDCVVVNYSPLRAYVDYLISELDSAMVRVLQRSIAADAVGVHDFLQEALGTLSKRPQSAEEVAQLGARFAEILAQRDEVRFARRERGSSEEVERPQNVGAWNASVIDASLTLRF</sequence>
<keyword evidence="5" id="KW-1185">Reference proteome</keyword>
<evidence type="ECO:0000259" key="2">
    <source>
        <dbReference type="Pfam" id="PF08393"/>
    </source>
</evidence>
<dbReference type="Proteomes" id="UP000001555">
    <property type="component" value="Unassembled WGS sequence"/>
</dbReference>
<evidence type="ECO:0000259" key="1">
    <source>
        <dbReference type="Pfam" id="PF08385"/>
    </source>
</evidence>
<dbReference type="PANTHER" id="PTHR46532">
    <property type="entry name" value="MALE FERTILITY FACTOR KL5"/>
    <property type="match status" value="1"/>
</dbReference>
<reference evidence="3 5" key="1">
    <citation type="submission" date="2008-03" db="EMBL/GenBank/DDBJ databases">
        <title>Annotation of Ixodes scapularis.</title>
        <authorList>
            <consortium name="Ixodes scapularis Genome Project Consortium"/>
            <person name="Caler E."/>
            <person name="Hannick L.I."/>
            <person name="Bidwell S."/>
            <person name="Joardar V."/>
            <person name="Thiagarajan M."/>
            <person name="Amedeo P."/>
            <person name="Galinsky K.J."/>
            <person name="Schobel S."/>
            <person name="Inman J."/>
            <person name="Hostetler J."/>
            <person name="Miller J."/>
            <person name="Hammond M."/>
            <person name="Megy K."/>
            <person name="Lawson D."/>
            <person name="Kodira C."/>
            <person name="Sutton G."/>
            <person name="Meyer J."/>
            <person name="Hill C.A."/>
            <person name="Birren B."/>
            <person name="Nene V."/>
            <person name="Collins F."/>
            <person name="Alarcon-Chaidez F."/>
            <person name="Wikel S."/>
            <person name="Strausberg R."/>
        </authorList>
    </citation>
    <scope>NUCLEOTIDE SEQUENCE [LARGE SCALE GENOMIC DNA]</scope>
    <source>
        <strain evidence="5">Wikel</strain>
        <strain evidence="3">Wikel colony</strain>
    </source>
</reference>
<gene>
    <name evidence="3" type="ORF">IscW_ISCW014682</name>
</gene>
<evidence type="ECO:0000313" key="3">
    <source>
        <dbReference type="EMBL" id="EEC18824.1"/>
    </source>
</evidence>
<dbReference type="InParanoid" id="B7QJ02"/>
<dbReference type="EMBL" id="ABJB010643733">
    <property type="status" value="NOT_ANNOTATED_CDS"/>
    <property type="molecule type" value="Genomic_DNA"/>
</dbReference>
<dbReference type="GO" id="GO:0051959">
    <property type="term" value="F:dynein light intermediate chain binding"/>
    <property type="evidence" value="ECO:0007669"/>
    <property type="project" value="InterPro"/>
</dbReference>
<feature type="domain" description="Dynein heavy chain tail" evidence="1">
    <location>
        <begin position="383"/>
        <end position="585"/>
    </location>
</feature>
<dbReference type="InterPro" id="IPR013594">
    <property type="entry name" value="Dynein_heavy_tail"/>
</dbReference>
<feature type="domain" description="Dynein heavy chain tail" evidence="1">
    <location>
        <begin position="223"/>
        <end position="331"/>
    </location>
</feature>
<dbReference type="VEuPathDB" id="VectorBase:ISCP_013152"/>
<feature type="domain" description="Dynein heavy chain linker" evidence="2">
    <location>
        <begin position="862"/>
        <end position="1278"/>
    </location>
</feature>
<dbReference type="InterPro" id="IPR042228">
    <property type="entry name" value="Dynein_linker_3"/>
</dbReference>
<dbReference type="GO" id="GO:0007018">
    <property type="term" value="P:microtubule-based movement"/>
    <property type="evidence" value="ECO:0007669"/>
    <property type="project" value="InterPro"/>
</dbReference>
<dbReference type="EMBL" id="ABJB010435362">
    <property type="status" value="NOT_ANNOTATED_CDS"/>
    <property type="molecule type" value="Genomic_DNA"/>
</dbReference>
<dbReference type="EMBL" id="ABJB010285507">
    <property type="status" value="NOT_ANNOTATED_CDS"/>
    <property type="molecule type" value="Genomic_DNA"/>
</dbReference>
<dbReference type="OrthoDB" id="6515897at2759"/>
<evidence type="ECO:0000313" key="4">
    <source>
        <dbReference type="EnsemblMetazoa" id="ISCW014682-PA"/>
    </source>
</evidence>
<dbReference type="PANTHER" id="PTHR46532:SF15">
    <property type="entry name" value="CYTOPLASMIC DYNEIN 2 HEAVY CHAIN 1"/>
    <property type="match status" value="1"/>
</dbReference>
<organism>
    <name type="scientific">Ixodes scapularis</name>
    <name type="common">Black-legged tick</name>
    <name type="synonym">Deer tick</name>
    <dbReference type="NCBI Taxonomy" id="6945"/>
    <lineage>
        <taxon>Eukaryota</taxon>
        <taxon>Metazoa</taxon>
        <taxon>Ecdysozoa</taxon>
        <taxon>Arthropoda</taxon>
        <taxon>Chelicerata</taxon>
        <taxon>Arachnida</taxon>
        <taxon>Acari</taxon>
        <taxon>Parasitiformes</taxon>
        <taxon>Ixodida</taxon>
        <taxon>Ixodoidea</taxon>
        <taxon>Ixodidae</taxon>
        <taxon>Ixodinae</taxon>
        <taxon>Ixodes</taxon>
    </lineage>
</organism>
<dbReference type="EMBL" id="DS948825">
    <property type="protein sequence ID" value="EEC18824.1"/>
    <property type="molecule type" value="Genomic_DNA"/>
</dbReference>
<dbReference type="VEuPathDB" id="VectorBase:ISCW014682"/>
<dbReference type="GO" id="GO:0030286">
    <property type="term" value="C:dynein complex"/>
    <property type="evidence" value="ECO:0007669"/>
    <property type="project" value="InterPro"/>
</dbReference>
<dbReference type="InterPro" id="IPR013602">
    <property type="entry name" value="Dynein_heavy_linker"/>
</dbReference>
<dbReference type="InterPro" id="IPR026983">
    <property type="entry name" value="DHC"/>
</dbReference>
<dbReference type="FunFam" id="3.20.180.20:FF:000002">
    <property type="entry name" value="Cytoplasmic dynein heavy chain 1"/>
    <property type="match status" value="1"/>
</dbReference>
<reference evidence="4" key="2">
    <citation type="submission" date="2020-05" db="UniProtKB">
        <authorList>
            <consortium name="EnsemblMetazoa"/>
        </authorList>
    </citation>
    <scope>IDENTIFICATION</scope>
    <source>
        <strain evidence="4">wikel</strain>
    </source>
</reference>
<dbReference type="STRING" id="6945.B7QJ02"/>
<dbReference type="GO" id="GO:0045505">
    <property type="term" value="F:dynein intermediate chain binding"/>
    <property type="evidence" value="ECO:0007669"/>
    <property type="project" value="InterPro"/>
</dbReference>
<dbReference type="EMBL" id="ABJB010308772">
    <property type="status" value="NOT_ANNOTATED_CDS"/>
    <property type="molecule type" value="Genomic_DNA"/>
</dbReference>
<dbReference type="EMBL" id="ABJB010113899">
    <property type="status" value="NOT_ANNOTATED_CDS"/>
    <property type="molecule type" value="Genomic_DNA"/>
</dbReference>
<dbReference type="Pfam" id="PF08385">
    <property type="entry name" value="DHC_N1"/>
    <property type="match status" value="2"/>
</dbReference>
<dbReference type="EnsemblMetazoa" id="ISCW014682-RA">
    <property type="protein sequence ID" value="ISCW014682-PA"/>
    <property type="gene ID" value="ISCW014682"/>
</dbReference>
<proteinExistence type="predicted"/>
<dbReference type="EMBL" id="ABJB010854665">
    <property type="status" value="NOT_ANNOTATED_CDS"/>
    <property type="molecule type" value="Genomic_DNA"/>
</dbReference>
<accession>B7QJ02</accession>
<dbReference type="Pfam" id="PF08393">
    <property type="entry name" value="DHC_N2"/>
    <property type="match status" value="1"/>
</dbReference>
<dbReference type="EMBL" id="ABJB010516612">
    <property type="status" value="NOT_ANNOTATED_CDS"/>
    <property type="molecule type" value="Genomic_DNA"/>
</dbReference>
<dbReference type="PaxDb" id="6945-B7QJ02"/>
<dbReference type="EMBL" id="ABJB010724121">
    <property type="status" value="NOT_ANNOTATED_CDS"/>
    <property type="molecule type" value="Genomic_DNA"/>
</dbReference>
<name>B7QJ02_IXOSC</name>
<dbReference type="EMBL" id="ABJB010455069">
    <property type="status" value="NOT_ANNOTATED_CDS"/>
    <property type="molecule type" value="Genomic_DNA"/>
</dbReference>
<protein>
    <submittedName>
        <fullName evidence="3 4">Uncharacterized protein</fullName>
    </submittedName>
</protein>